<accession>A0ACB8TPS8</accession>
<evidence type="ECO:0000313" key="1">
    <source>
        <dbReference type="EMBL" id="KAI0084025.1"/>
    </source>
</evidence>
<comment type="caution">
    <text evidence="1">The sequence shown here is derived from an EMBL/GenBank/DDBJ whole genome shotgun (WGS) entry which is preliminary data.</text>
</comment>
<keyword evidence="2" id="KW-1185">Reference proteome</keyword>
<evidence type="ECO:0000313" key="2">
    <source>
        <dbReference type="Proteomes" id="UP001055072"/>
    </source>
</evidence>
<reference evidence="1" key="1">
    <citation type="journal article" date="2021" name="Environ. Microbiol.">
        <title>Gene family expansions and transcriptome signatures uncover fungal adaptations to wood decay.</title>
        <authorList>
            <person name="Hage H."/>
            <person name="Miyauchi S."/>
            <person name="Viragh M."/>
            <person name="Drula E."/>
            <person name="Min B."/>
            <person name="Chaduli D."/>
            <person name="Navarro D."/>
            <person name="Favel A."/>
            <person name="Norest M."/>
            <person name="Lesage-Meessen L."/>
            <person name="Balint B."/>
            <person name="Merenyi Z."/>
            <person name="de Eugenio L."/>
            <person name="Morin E."/>
            <person name="Martinez A.T."/>
            <person name="Baldrian P."/>
            <person name="Stursova M."/>
            <person name="Martinez M.J."/>
            <person name="Novotny C."/>
            <person name="Magnuson J.K."/>
            <person name="Spatafora J.W."/>
            <person name="Maurice S."/>
            <person name="Pangilinan J."/>
            <person name="Andreopoulos W."/>
            <person name="LaButti K."/>
            <person name="Hundley H."/>
            <person name="Na H."/>
            <person name="Kuo A."/>
            <person name="Barry K."/>
            <person name="Lipzen A."/>
            <person name="Henrissat B."/>
            <person name="Riley R."/>
            <person name="Ahrendt S."/>
            <person name="Nagy L.G."/>
            <person name="Grigoriev I.V."/>
            <person name="Martin F."/>
            <person name="Rosso M.N."/>
        </authorList>
    </citation>
    <scope>NUCLEOTIDE SEQUENCE</scope>
    <source>
        <strain evidence="1">CBS 384.51</strain>
    </source>
</reference>
<dbReference type="EMBL" id="MU274949">
    <property type="protein sequence ID" value="KAI0084025.1"/>
    <property type="molecule type" value="Genomic_DNA"/>
</dbReference>
<organism evidence="1 2">
    <name type="scientific">Irpex rosettiformis</name>
    <dbReference type="NCBI Taxonomy" id="378272"/>
    <lineage>
        <taxon>Eukaryota</taxon>
        <taxon>Fungi</taxon>
        <taxon>Dikarya</taxon>
        <taxon>Basidiomycota</taxon>
        <taxon>Agaricomycotina</taxon>
        <taxon>Agaricomycetes</taxon>
        <taxon>Polyporales</taxon>
        <taxon>Irpicaceae</taxon>
        <taxon>Irpex</taxon>
    </lineage>
</organism>
<name>A0ACB8TPS8_9APHY</name>
<proteinExistence type="predicted"/>
<gene>
    <name evidence="1" type="ORF">BDY19DRAFT_899243</name>
</gene>
<protein>
    <submittedName>
        <fullName evidence="1">Uncharacterized protein</fullName>
    </submittedName>
</protein>
<dbReference type="Proteomes" id="UP001055072">
    <property type="component" value="Unassembled WGS sequence"/>
</dbReference>
<sequence>MDYIPAPSWGRLNVSLKADGRFGVEDPLLWPQMYVPSSRWRSLACIPRHGHPRRRLDLWHSPTADVLDAASSGAPGLYVMKGSMRQAIRNFVEELNNDVQSFEESKGPSSHLRWLQLTVNNTLDCLAVPSTDRDIVRQLAALERFCCVLVAWLTWDSLFSYLDGATAPHVVHSDLMGCFTTSLSVVGELYRAGIPVWYMRLMSTINPSIHVVSCPGLRSPEFIVTDPGSFGFRPVYQGPPGQAQIEAILCASNQYIDVEPLPFPEAYRDHDTASQRHAAVELLGLPAASSSQTEPSRISASSAATKKKKKNKNKKKVDPYPNIAQKFADPFNVCVPPLLDGWLPALQQGSNELQPSRTSWPLWVPEPHMVTGSPSQTRRQRYVLHWLMIRESWWSFLRNPSLQTAMMSRWWRAYLDDGFAPSPKVHDDHEAARQKAVEVLTSVFRGAPFNPADLRPTWFGQPVSAVDDALCRQVAWEIGEMGFRLELVKLDLALLGPGKPAPSVAAQRNEWLLQIFPGSSPLRIITYPSTDSGLSSSATLERSKSLEGLRRCNAITL</sequence>